<comment type="similarity">
    <text evidence="3">Belongs to the gas vesicle GvpF/GvpL family.</text>
</comment>
<protein>
    <submittedName>
        <fullName evidence="4">GvpL/GvpF family gas vesicle protein</fullName>
    </submittedName>
</protein>
<dbReference type="Proteomes" id="UP001235744">
    <property type="component" value="Chromosome"/>
</dbReference>
<dbReference type="PANTHER" id="PTHR36852:SF1">
    <property type="entry name" value="PROTEIN GVPL 2"/>
    <property type="match status" value="1"/>
</dbReference>
<sequence>MSAAHDGVYVYAVLRAATALPKDGTGVGSPPAVLRSISQGPLAAVVSDAPPQLRARRRDLLAHQNLLMRLADEGPVLPMRFGMVAADEQSVLAQLAAEESAYAATLDRLAGRIEINVKVLPAQNALEALVAEDKSVQKLRAAARRSPGYEASVRLGEAISGALTRRAVAAGQRILRELASTASAAVPGPEVPGCVLNQSFLVDRAESEAFLLQAQSLGASFREHAEIRPAGPLPCYSFVSAEARSVLVGGK</sequence>
<comment type="subcellular location">
    <subcellularLocation>
        <location evidence="2">Gas vesicle</location>
    </subcellularLocation>
</comment>
<gene>
    <name evidence="4" type="ORF">P8A19_05970</name>
</gene>
<evidence type="ECO:0000313" key="5">
    <source>
        <dbReference type="Proteomes" id="UP001235744"/>
    </source>
</evidence>
<dbReference type="EMBL" id="CP120988">
    <property type="protein sequence ID" value="WLQ55012.1"/>
    <property type="molecule type" value="Genomic_DNA"/>
</dbReference>
<dbReference type="InterPro" id="IPR009430">
    <property type="entry name" value="GvpL/GvpF"/>
</dbReference>
<accession>A0ABY9IIC1</accession>
<evidence type="ECO:0000256" key="2">
    <source>
        <dbReference type="ARBA" id="ARBA00035108"/>
    </source>
</evidence>
<name>A0ABY9IIC1_9ACTN</name>
<evidence type="ECO:0000256" key="3">
    <source>
        <dbReference type="ARBA" id="ARBA00035643"/>
    </source>
</evidence>
<dbReference type="Pfam" id="PF06386">
    <property type="entry name" value="GvpL_GvpF"/>
    <property type="match status" value="1"/>
</dbReference>
<organism evidence="4 5">
    <name type="scientific">Streptomyces poriferorum</name>
    <dbReference type="NCBI Taxonomy" id="2798799"/>
    <lineage>
        <taxon>Bacteria</taxon>
        <taxon>Bacillati</taxon>
        <taxon>Actinomycetota</taxon>
        <taxon>Actinomycetes</taxon>
        <taxon>Kitasatosporales</taxon>
        <taxon>Streptomycetaceae</taxon>
        <taxon>Streptomyces</taxon>
    </lineage>
</organism>
<dbReference type="PANTHER" id="PTHR36852">
    <property type="entry name" value="PROTEIN GVPL 2"/>
    <property type="match status" value="1"/>
</dbReference>
<reference evidence="4 5" key="1">
    <citation type="submission" date="2023-03" db="EMBL/GenBank/DDBJ databases">
        <title>Isolation and description of six Streptomyces strains from soil environments, able to metabolize different microbial glucans.</title>
        <authorList>
            <person name="Widen T."/>
            <person name="Larsbrink J."/>
        </authorList>
    </citation>
    <scope>NUCLEOTIDE SEQUENCE [LARGE SCALE GENOMIC DNA]</scope>
    <source>
        <strain evidence="4 5">Alt2</strain>
    </source>
</reference>
<evidence type="ECO:0000256" key="1">
    <source>
        <dbReference type="ARBA" id="ARBA00022987"/>
    </source>
</evidence>
<evidence type="ECO:0000313" key="4">
    <source>
        <dbReference type="EMBL" id="WLQ55012.1"/>
    </source>
</evidence>
<keyword evidence="5" id="KW-1185">Reference proteome</keyword>
<keyword evidence="1" id="KW-0304">Gas vesicle</keyword>
<proteinExistence type="inferred from homology"/>